<protein>
    <submittedName>
        <fullName evidence="1">Uncharacterized protein</fullName>
    </submittedName>
</protein>
<organism evidence="1 2">
    <name type="scientific">Citrullus colocynthis</name>
    <name type="common">colocynth</name>
    <dbReference type="NCBI Taxonomy" id="252529"/>
    <lineage>
        <taxon>Eukaryota</taxon>
        <taxon>Viridiplantae</taxon>
        <taxon>Streptophyta</taxon>
        <taxon>Embryophyta</taxon>
        <taxon>Tracheophyta</taxon>
        <taxon>Spermatophyta</taxon>
        <taxon>Magnoliopsida</taxon>
        <taxon>eudicotyledons</taxon>
        <taxon>Gunneridae</taxon>
        <taxon>Pentapetalae</taxon>
        <taxon>rosids</taxon>
        <taxon>fabids</taxon>
        <taxon>Cucurbitales</taxon>
        <taxon>Cucurbitaceae</taxon>
        <taxon>Benincaseae</taxon>
        <taxon>Citrullus</taxon>
    </lineage>
</organism>
<reference evidence="1 2" key="1">
    <citation type="submission" date="2024-03" db="EMBL/GenBank/DDBJ databases">
        <authorList>
            <person name="Gkanogiannis A."/>
            <person name="Becerra Lopez-Lavalle L."/>
        </authorList>
    </citation>
    <scope>NUCLEOTIDE SEQUENCE [LARGE SCALE GENOMIC DNA]</scope>
</reference>
<name>A0ABP0YMW7_9ROSI</name>
<dbReference type="Proteomes" id="UP001642487">
    <property type="component" value="Chromosome 5"/>
</dbReference>
<gene>
    <name evidence="1" type="ORF">CITCOLO1_LOCUS13946</name>
</gene>
<sequence length="91" mass="10452">MRQRGPPEDVCLFLLGLDDSALCTLLVRVGYVLLRCRLEYMWIGPALSCSTLRPTCLKQHKALKILDYLFWVYPKTSQNGSFYNPLREQAG</sequence>
<evidence type="ECO:0000313" key="2">
    <source>
        <dbReference type="Proteomes" id="UP001642487"/>
    </source>
</evidence>
<keyword evidence="2" id="KW-1185">Reference proteome</keyword>
<dbReference type="EMBL" id="OZ021739">
    <property type="protein sequence ID" value="CAK9321853.1"/>
    <property type="molecule type" value="Genomic_DNA"/>
</dbReference>
<proteinExistence type="predicted"/>
<evidence type="ECO:0000313" key="1">
    <source>
        <dbReference type="EMBL" id="CAK9321853.1"/>
    </source>
</evidence>
<accession>A0ABP0YMW7</accession>